<keyword evidence="2" id="KW-0813">Transport</keyword>
<evidence type="ECO:0000259" key="13">
    <source>
        <dbReference type="PROSITE" id="PS51485"/>
    </source>
</evidence>
<feature type="domain" description="Phytocyanin" evidence="13">
    <location>
        <begin position="32"/>
        <end position="132"/>
    </location>
</feature>
<keyword evidence="8" id="KW-0186">Copper</keyword>
<organism evidence="14 15">
    <name type="scientific">Escallonia herrerae</name>
    <dbReference type="NCBI Taxonomy" id="1293975"/>
    <lineage>
        <taxon>Eukaryota</taxon>
        <taxon>Viridiplantae</taxon>
        <taxon>Streptophyta</taxon>
        <taxon>Embryophyta</taxon>
        <taxon>Tracheophyta</taxon>
        <taxon>Spermatophyta</taxon>
        <taxon>Magnoliopsida</taxon>
        <taxon>eudicotyledons</taxon>
        <taxon>Gunneridae</taxon>
        <taxon>Pentapetalae</taxon>
        <taxon>asterids</taxon>
        <taxon>campanulids</taxon>
        <taxon>Escalloniales</taxon>
        <taxon>Escalloniaceae</taxon>
        <taxon>Escallonia</taxon>
    </lineage>
</organism>
<dbReference type="EMBL" id="JAVXUP010003488">
    <property type="protein sequence ID" value="KAK2998818.1"/>
    <property type="molecule type" value="Genomic_DNA"/>
</dbReference>
<evidence type="ECO:0000256" key="6">
    <source>
        <dbReference type="ARBA" id="ARBA00022982"/>
    </source>
</evidence>
<dbReference type="AlphaFoldDB" id="A0AA88V0F6"/>
<sequence>MASSVRVFVAITLIAAIAISSFAIGAMAGSNLEYMVGDENGWSVGTDYQAWAQGKEFYVGDLLVFKYREGAHNVHQVDEASFIQCAPPTTSAPLTSGNDAIKLRQPGNNYFLCSIDSHCATGNLKLMVTVLPQVPAPPNTIFPFLPAPPIPDDLPQVPAPPYNLPHFSAAGHARFDYFAWIVAACVVLVMIPVSSGFLRDGLPIKVYDY</sequence>
<dbReference type="InterPro" id="IPR008972">
    <property type="entry name" value="Cupredoxin"/>
</dbReference>
<dbReference type="GO" id="GO:0046872">
    <property type="term" value="F:metal ion binding"/>
    <property type="evidence" value="ECO:0007669"/>
    <property type="project" value="UniProtKB-KW"/>
</dbReference>
<reference evidence="14" key="1">
    <citation type="submission" date="2022-12" db="EMBL/GenBank/DDBJ databases">
        <title>Draft genome assemblies for two species of Escallonia (Escalloniales).</title>
        <authorList>
            <person name="Chanderbali A."/>
            <person name="Dervinis C."/>
            <person name="Anghel I."/>
            <person name="Soltis D."/>
            <person name="Soltis P."/>
            <person name="Zapata F."/>
        </authorList>
    </citation>
    <scope>NUCLEOTIDE SEQUENCE</scope>
    <source>
        <strain evidence="14">UCBG64.0493</strain>
        <tissue evidence="14">Leaf</tissue>
    </source>
</reference>
<evidence type="ECO:0000256" key="12">
    <source>
        <dbReference type="SAM" id="Phobius"/>
    </source>
</evidence>
<dbReference type="FunFam" id="2.60.40.420:FF:000067">
    <property type="entry name" value="Cupredoxin superfamily protein"/>
    <property type="match status" value="1"/>
</dbReference>
<evidence type="ECO:0000256" key="8">
    <source>
        <dbReference type="ARBA" id="ARBA00023008"/>
    </source>
</evidence>
<keyword evidence="7 12" id="KW-1133">Transmembrane helix</keyword>
<keyword evidence="11" id="KW-0325">Glycoprotein</keyword>
<feature type="transmembrane region" description="Helical" evidence="12">
    <location>
        <begin position="7"/>
        <end position="28"/>
    </location>
</feature>
<accession>A0AA88V0F6</accession>
<feature type="transmembrane region" description="Helical" evidence="12">
    <location>
        <begin position="177"/>
        <end position="198"/>
    </location>
</feature>
<dbReference type="PANTHER" id="PTHR33021">
    <property type="entry name" value="BLUE COPPER PROTEIN"/>
    <property type="match status" value="1"/>
</dbReference>
<evidence type="ECO:0000256" key="4">
    <source>
        <dbReference type="ARBA" id="ARBA00022723"/>
    </source>
</evidence>
<comment type="caution">
    <text evidence="14">The sequence shown here is derived from an EMBL/GenBank/DDBJ whole genome shotgun (WGS) entry which is preliminary data.</text>
</comment>
<keyword evidence="3 12" id="KW-0812">Transmembrane</keyword>
<dbReference type="Gene3D" id="2.60.40.420">
    <property type="entry name" value="Cupredoxins - blue copper proteins"/>
    <property type="match status" value="1"/>
</dbReference>
<dbReference type="GO" id="GO:0009055">
    <property type="term" value="F:electron transfer activity"/>
    <property type="evidence" value="ECO:0007669"/>
    <property type="project" value="InterPro"/>
</dbReference>
<keyword evidence="10" id="KW-1015">Disulfide bond</keyword>
<dbReference type="SUPFAM" id="SSF49503">
    <property type="entry name" value="Cupredoxins"/>
    <property type="match status" value="1"/>
</dbReference>
<dbReference type="Pfam" id="PF02298">
    <property type="entry name" value="Cu_bind_like"/>
    <property type="match status" value="1"/>
</dbReference>
<protein>
    <recommendedName>
        <fullName evidence="13">Phytocyanin domain-containing protein</fullName>
    </recommendedName>
</protein>
<evidence type="ECO:0000256" key="10">
    <source>
        <dbReference type="ARBA" id="ARBA00023157"/>
    </source>
</evidence>
<keyword evidence="4" id="KW-0479">Metal-binding</keyword>
<dbReference type="InterPro" id="IPR039391">
    <property type="entry name" value="Phytocyanin-like"/>
</dbReference>
<evidence type="ECO:0000256" key="9">
    <source>
        <dbReference type="ARBA" id="ARBA00023136"/>
    </source>
</evidence>
<dbReference type="PANTHER" id="PTHR33021:SF533">
    <property type="entry name" value="PHYTOCYANIN DOMAIN-CONTAINING PROTEIN"/>
    <property type="match status" value="1"/>
</dbReference>
<evidence type="ECO:0000256" key="5">
    <source>
        <dbReference type="ARBA" id="ARBA00022729"/>
    </source>
</evidence>
<proteinExistence type="predicted"/>
<keyword evidence="5" id="KW-0732">Signal</keyword>
<dbReference type="GO" id="GO:0005886">
    <property type="term" value="C:plasma membrane"/>
    <property type="evidence" value="ECO:0007669"/>
    <property type="project" value="TreeGrafter"/>
</dbReference>
<evidence type="ECO:0000313" key="15">
    <source>
        <dbReference type="Proteomes" id="UP001188597"/>
    </source>
</evidence>
<dbReference type="Proteomes" id="UP001188597">
    <property type="component" value="Unassembled WGS sequence"/>
</dbReference>
<evidence type="ECO:0000256" key="2">
    <source>
        <dbReference type="ARBA" id="ARBA00022448"/>
    </source>
</evidence>
<evidence type="ECO:0000313" key="14">
    <source>
        <dbReference type="EMBL" id="KAK2998818.1"/>
    </source>
</evidence>
<comment type="subcellular location">
    <subcellularLocation>
        <location evidence="1">Membrane</location>
        <topology evidence="1">Single-pass type I membrane protein</topology>
    </subcellularLocation>
</comment>
<evidence type="ECO:0000256" key="11">
    <source>
        <dbReference type="ARBA" id="ARBA00023180"/>
    </source>
</evidence>
<name>A0AA88V0F6_9ASTE</name>
<gene>
    <name evidence="14" type="ORF">RJ639_023664</name>
</gene>
<evidence type="ECO:0000256" key="1">
    <source>
        <dbReference type="ARBA" id="ARBA00004479"/>
    </source>
</evidence>
<keyword evidence="6" id="KW-0249">Electron transport</keyword>
<dbReference type="PROSITE" id="PS51485">
    <property type="entry name" value="PHYTOCYANIN"/>
    <property type="match status" value="1"/>
</dbReference>
<keyword evidence="15" id="KW-1185">Reference proteome</keyword>
<dbReference type="CDD" id="cd04216">
    <property type="entry name" value="Phytocyanin"/>
    <property type="match status" value="1"/>
</dbReference>
<dbReference type="InterPro" id="IPR003245">
    <property type="entry name" value="Phytocyanin_dom"/>
</dbReference>
<keyword evidence="9 12" id="KW-0472">Membrane</keyword>
<evidence type="ECO:0000256" key="7">
    <source>
        <dbReference type="ARBA" id="ARBA00022989"/>
    </source>
</evidence>
<dbReference type="GO" id="GO:0009610">
    <property type="term" value="P:response to symbiotic fungus"/>
    <property type="evidence" value="ECO:0007669"/>
    <property type="project" value="UniProtKB-ARBA"/>
</dbReference>
<evidence type="ECO:0000256" key="3">
    <source>
        <dbReference type="ARBA" id="ARBA00022692"/>
    </source>
</evidence>